<protein>
    <submittedName>
        <fullName evidence="1">Uncharacterized protein</fullName>
    </submittedName>
</protein>
<organism evidence="1 2">
    <name type="scientific">Arthrobacter humicola</name>
    <dbReference type="NCBI Taxonomy" id="409291"/>
    <lineage>
        <taxon>Bacteria</taxon>
        <taxon>Bacillati</taxon>
        <taxon>Actinomycetota</taxon>
        <taxon>Actinomycetes</taxon>
        <taxon>Micrococcales</taxon>
        <taxon>Micrococcaceae</taxon>
        <taxon>Arthrobacter</taxon>
    </lineage>
</organism>
<keyword evidence="2" id="KW-1185">Reference proteome</keyword>
<evidence type="ECO:0000313" key="2">
    <source>
        <dbReference type="Proteomes" id="UP001500102"/>
    </source>
</evidence>
<sequence>MTNGPSDVLLAYTYRPGTPYTDPGVPAALALKVRAWCPGAGESGPTGGKIAAGAPDRWSVCRTASCSGTAPHALWRWWSGLDGVKEAKV</sequence>
<dbReference type="EMBL" id="BAAAQB010000041">
    <property type="protein sequence ID" value="GAA2145693.1"/>
    <property type="molecule type" value="Genomic_DNA"/>
</dbReference>
<proteinExistence type="predicted"/>
<gene>
    <name evidence="1" type="ORF">GCM10009825_38630</name>
</gene>
<evidence type="ECO:0000313" key="1">
    <source>
        <dbReference type="EMBL" id="GAA2145693.1"/>
    </source>
</evidence>
<dbReference type="Proteomes" id="UP001500102">
    <property type="component" value="Unassembled WGS sequence"/>
</dbReference>
<comment type="caution">
    <text evidence="1">The sequence shown here is derived from an EMBL/GenBank/DDBJ whole genome shotgun (WGS) entry which is preliminary data.</text>
</comment>
<reference evidence="1 2" key="1">
    <citation type="journal article" date="2019" name="Int. J. Syst. Evol. Microbiol.">
        <title>The Global Catalogue of Microorganisms (GCM) 10K type strain sequencing project: providing services to taxonomists for standard genome sequencing and annotation.</title>
        <authorList>
            <consortium name="The Broad Institute Genomics Platform"/>
            <consortium name="The Broad Institute Genome Sequencing Center for Infectious Disease"/>
            <person name="Wu L."/>
            <person name="Ma J."/>
        </authorList>
    </citation>
    <scope>NUCLEOTIDE SEQUENCE [LARGE SCALE GENOMIC DNA]</scope>
    <source>
        <strain evidence="1 2">JCM 15921</strain>
    </source>
</reference>
<accession>A0ABN2ZPX2</accession>
<name>A0ABN2ZPX2_9MICC</name>